<evidence type="ECO:0000313" key="3">
    <source>
        <dbReference type="Proteomes" id="UP000269412"/>
    </source>
</evidence>
<comment type="caution">
    <text evidence="2">The sequence shown here is derived from an EMBL/GenBank/DDBJ whole genome shotgun (WGS) entry which is preliminary data.</text>
</comment>
<feature type="domain" description="N-acetyltransferase" evidence="1">
    <location>
        <begin position="13"/>
        <end position="172"/>
    </location>
</feature>
<dbReference type="OrthoDB" id="9788916at2"/>
<evidence type="ECO:0000259" key="1">
    <source>
        <dbReference type="PROSITE" id="PS51186"/>
    </source>
</evidence>
<organism evidence="2 3">
    <name type="scientific">Maribacter vaceletii</name>
    <dbReference type="NCBI Taxonomy" id="1206816"/>
    <lineage>
        <taxon>Bacteria</taxon>
        <taxon>Pseudomonadati</taxon>
        <taxon>Bacteroidota</taxon>
        <taxon>Flavobacteriia</taxon>
        <taxon>Flavobacteriales</taxon>
        <taxon>Flavobacteriaceae</taxon>
        <taxon>Maribacter</taxon>
    </lineage>
</organism>
<dbReference type="PROSITE" id="PS51186">
    <property type="entry name" value="GNAT"/>
    <property type="match status" value="1"/>
</dbReference>
<accession>A0A495E646</accession>
<dbReference type="PANTHER" id="PTHR43792">
    <property type="entry name" value="GNAT FAMILY, PUTATIVE (AFU_ORTHOLOGUE AFUA_3G00765)-RELATED-RELATED"/>
    <property type="match status" value="1"/>
</dbReference>
<dbReference type="InterPro" id="IPR000182">
    <property type="entry name" value="GNAT_dom"/>
</dbReference>
<gene>
    <name evidence="2" type="ORF">CLV91_2555</name>
</gene>
<evidence type="ECO:0000313" key="2">
    <source>
        <dbReference type="EMBL" id="RKR12425.1"/>
    </source>
</evidence>
<dbReference type="Proteomes" id="UP000269412">
    <property type="component" value="Unassembled WGS sequence"/>
</dbReference>
<proteinExistence type="predicted"/>
<dbReference type="Pfam" id="PF13302">
    <property type="entry name" value="Acetyltransf_3"/>
    <property type="match status" value="1"/>
</dbReference>
<dbReference type="Gene3D" id="3.40.630.30">
    <property type="match status" value="1"/>
</dbReference>
<reference evidence="2 3" key="1">
    <citation type="submission" date="2018-10" db="EMBL/GenBank/DDBJ databases">
        <title>Genomic Encyclopedia of Archaeal and Bacterial Type Strains, Phase II (KMG-II): from individual species to whole genera.</title>
        <authorList>
            <person name="Goeker M."/>
        </authorList>
    </citation>
    <scope>NUCLEOTIDE SEQUENCE [LARGE SCALE GENOMIC DNA]</scope>
    <source>
        <strain evidence="2 3">DSM 25230</strain>
    </source>
</reference>
<dbReference type="InterPro" id="IPR051531">
    <property type="entry name" value="N-acetyltransferase"/>
</dbReference>
<dbReference type="PANTHER" id="PTHR43792:SF1">
    <property type="entry name" value="N-ACETYLTRANSFERASE DOMAIN-CONTAINING PROTEIN"/>
    <property type="match status" value="1"/>
</dbReference>
<dbReference type="InterPro" id="IPR016181">
    <property type="entry name" value="Acyl_CoA_acyltransferase"/>
</dbReference>
<protein>
    <submittedName>
        <fullName evidence="2">RimJ/RimL family protein N-acetyltransferase</fullName>
    </submittedName>
</protein>
<sequence length="172" mass="19754">MQLLLEEIETERLLFRKIIPSDFNSWLPFYEDPTSTQFWEGLDKDPKIACENHFKGIFNRYNNNLGGMNALLDKESLQFIGMCGLLVQTVDTSKEIEIGYSILPKYRRLGYATEAAKKCKAYALKNKITNSIISIIHIDNIPSQKVAIANGMFLDKTTTYKNNPVHIYRVLL</sequence>
<dbReference type="AlphaFoldDB" id="A0A495E646"/>
<keyword evidence="2" id="KW-0808">Transferase</keyword>
<keyword evidence="3" id="KW-1185">Reference proteome</keyword>
<dbReference type="GO" id="GO:0016747">
    <property type="term" value="F:acyltransferase activity, transferring groups other than amino-acyl groups"/>
    <property type="evidence" value="ECO:0007669"/>
    <property type="project" value="InterPro"/>
</dbReference>
<dbReference type="SUPFAM" id="SSF55729">
    <property type="entry name" value="Acyl-CoA N-acyltransferases (Nat)"/>
    <property type="match status" value="1"/>
</dbReference>
<dbReference type="RefSeq" id="WP_121068475.1">
    <property type="nucleotide sequence ID" value="NZ_RBIQ01000009.1"/>
</dbReference>
<name>A0A495E646_9FLAO</name>
<dbReference type="EMBL" id="RBIQ01000009">
    <property type="protein sequence ID" value="RKR12425.1"/>
    <property type="molecule type" value="Genomic_DNA"/>
</dbReference>